<evidence type="ECO:0000259" key="1">
    <source>
        <dbReference type="Pfam" id="PF05729"/>
    </source>
</evidence>
<dbReference type="EMBL" id="BK010598">
    <property type="protein sequence ID" value="DAC75005.1"/>
    <property type="molecule type" value="Genomic_DNA"/>
</dbReference>
<proteinExistence type="predicted"/>
<reference evidence="2" key="7">
    <citation type="journal article" date="2017" name="Sci. Rep.">
        <title>Genomic features, phylogenetic relationships, and comparative genomics of Elizabethkingia anophelis strain EM361-97 isolated in Taiwan.</title>
        <authorList>
            <person name="Lin J.N."/>
            <person name="Lai C.H."/>
            <person name="Yang C.H."/>
            <person name="Huang Y.H."/>
            <person name="Lin H.H."/>
        </authorList>
    </citation>
    <scope>NUCLEOTIDE SEQUENCE</scope>
</reference>
<sequence>MADNLVGYSRAGDEFHYRWAARRCLRMLFPNSKLTSVVIEGSDDVNAAGEYVIDLTEYAMDQNEQQYIDYYQLKHTTVLKEKPFQLSDLQDTIKGFSKRFVDHDTKGELEDKAISFLLVTNRALADNFKSNLAAIVDGTTVEKRFLTTIQKYTSLDREKLQKFCSSIKIEDGHGDYQEQKNELKVELTRILYDANPNLQVENITALVRERVMPNSNGKIVKEDILQRFGVSSERELYPAEPAWEEVTKTIPRSQHAELSREIHNSKNSVIIHAQGGVGKSVFTRQFIESLDEGSVGIGYDCFGAGKYRNPSETRHRHKEAMVQISNELAAMGLCEPLIPSNNTSSERELTRMFLYRLENAVKNLRKAYPTATLTLLVDAADNAEMAAKEFNQSCFAHELLREKMPDGCKLVYLCRPERIDLLEPQSTIKLLELKPFSEDESLVYLKTRFPDATDAHGLEFHRLTSGNPRVQSNALDNRSESVVALLNSLGPKPTSVEDQIEAQLGFAVSRLKDLLPAVFQREIDAICRGLASLSPNIPIDVLALASGVPEESVRSFVADIGRPLWLTDSSVQFRDEPTETWFRKTFIGGISDFASYITKLEPLADHSTYVSEILPQLYLQAGHYEKLINMALSDELLPHDNPIDARNVKVYRLQFAFKAALKENRISDAIRLAMRAGEEVAGDERQLLLLRDNLDLLSQLQGKEKIQSIAFKRTLSGNWMGSENIYSAALLSIFPEYHGEARGYLRASSNWLTIYFEESKKQQRHSHEEQLEDRDIVQIAVAKLNLDGIDSCTEFLNSLKPKQIVFRIVRELSRNLVDKGAFTVLDGLLASWKQQPYYTIAISSELHKIGHIPPAKLIKSCLTRLNNPKTRIKLPENNNELLKSELLDFLECCIYRGFDNNLILGVLNYYYPVRAERMVLDDHFFSSRTLFMRVLAIRSDLSANSSPDIQAIMPEDLITKKRNYENDRKITDFTQIIEGLLPWYLLRLSVLSSAGLLDNGAFEDANTNSKNGLKGRYKGHDTFPQEIAEVHLSIMIFANKMTTDDLENYFVTYIENSKSLKITSWLSAVSASYRLEHLKPFSIRLENYTYEEIKSFADQGPDELAGKYITLARAVLVNSKEDASAYFDDAIGIVSKFGDEIVYRWDAVVALAKRTCHAISESHNELAYRFIRIAEIVGEQSREKHWSRGEAVQITTRLSTNGGLAALSRWRERGIGRFEWLHADIILELLRLEPAKAMRTWALVPFLRIEQLKFLLEDCLAIATLSQSDKQYILSDTVSRFRKENVSESYWYDLQKHASKNAIVDTELSQVIASLPINEKKDDDHKKLIFNLDDKAPWNDIFLEIDLLAPVGLVKAKSRFEAYAKKSELHFGRSTFWKGAITRLSASSILKFIGAMQLCDFPEHYDFQILFENLPKEWLGTVGFKKNYPLVIKSLGRKYCEKLTNRYNYDYFLKSLPRHQDLEAYLKSGILEGLAAGAEFADAEVFFGFVRISSSMISSDEAKSALDYSMSRFEVHIDTDFGDGLWAEWLETNGDADYGISGYLWSALGSPFRETRWNSVHTIHRLAKFGHEEIFKYFFEWLAFEKVGAYGCKSYPFYNLHARQYLLIAFSRISLDNPGYLSDHSEIFAEYALKEKHILIQIAAANTAKNIQKVFPETYPQEIADGLDKVGIPISGRKEQYNFTVDSYWHLNGSVPTDIDFHGAWDFDRYWFAPLGRIFGVSEKQVQELVGNVVVNEWKFVDSGYYKDPRVALWNRASRGESTSYSKSSFPKADNLDFYHSYHGMMVVASMLIEKMPVITSIDWDDERWENWIEQQYLTVPNAKLLSEYRDNLPLLRPSWVFTDIEKDWVDQVSDDDFISSMILHINDSTWLNVMGWWTERKKSYEEGYHIKSALVSKETATSLLNALQTCEDTHDFTLPAYHEEDMEVDSEVFTLKGWLYQNEISKGIDQFDTFANELMFPPISIGKQFKNDMQLKTSDDRKFFSSYDTGEIVAMNQTWVSEVIRDDEQAEQSGQRLSCEVDFLKSLCKKYRSALIFKIQIERSYYSRYGSSSDNTSYKPPKHKIILFTEDGEIRHTTGCDRIG</sequence>
<reference evidence="2" key="5">
    <citation type="journal article" date="2017" name="Genome Announc.">
        <title>Complete Circularized Genome Sequences of Four Strains of Elizabethkingia anophelis, Including Two Novel Strains Isolated from Wild-Caught Anopheles sinensis.</title>
        <authorList>
            <person name="Pei D."/>
            <person name="Nicholson A.C."/>
            <person name="Jiang J."/>
            <person name="Chen H."/>
            <person name="Whitney A.M."/>
            <person name="Villarma A."/>
            <person name="Bell M."/>
            <person name="Humrighouse B."/>
            <person name="Rowe L.A."/>
            <person name="Sheth M."/>
            <person name="Batra D."/>
            <person name="Juieng P."/>
            <person name="Loparev V.N."/>
            <person name="McQuiston J.R."/>
            <person name="Lan Y."/>
            <person name="Ma Y."/>
            <person name="Xu J."/>
        </authorList>
    </citation>
    <scope>NUCLEOTIDE SEQUENCE</scope>
</reference>
<reference evidence="2" key="4">
    <citation type="journal article" date="2016" name="Sci. Rep.">
        <title>Genomic epidemiology and global diversity of the emerging bacterial pathogen Elizabethkingia anophelis.</title>
        <authorList>
            <person name="Breurec S."/>
            <person name="Criscuolo A."/>
            <person name="Diancourt L."/>
            <person name="Rendueles O."/>
            <person name="Vandenbogaert M."/>
            <person name="Passet V."/>
            <person name="Caro V."/>
            <person name="Rocha E.P."/>
            <person name="Touchon M."/>
            <person name="Brisse S."/>
        </authorList>
    </citation>
    <scope>NUCLEOTIDE SEQUENCE</scope>
</reference>
<reference evidence="2" key="3">
    <citation type="journal article" date="2016" name="Genome Announc.">
        <title>Complete Genome Sequences of Four Strains from the 2015-2016 Elizabethkingia anophelis Outbreak.</title>
        <authorList>
            <person name="Nicholson A.C."/>
            <person name="Whitney A.M."/>
            <person name="Emery B.D."/>
            <person name="Bell M.E."/>
            <person name="Gartin J.T."/>
            <person name="Humrighouse B.W."/>
            <person name="Loparev V.N."/>
            <person name="Batra D."/>
            <person name="Sheth M."/>
            <person name="Rowe L.A."/>
            <person name="Juieng P."/>
            <person name="Knipe K."/>
            <person name="Gulvik C."/>
            <person name="McQuiston J.R."/>
        </authorList>
    </citation>
    <scope>NUCLEOTIDE SEQUENCE</scope>
</reference>
<protein>
    <recommendedName>
        <fullName evidence="1">NACHT domain-containing protein</fullName>
    </recommendedName>
</protein>
<reference evidence="2" key="1">
    <citation type="journal article" date="2014" name="Genome Biol. Evol.">
        <title>Comparative genomic analysis of malaria mosquito vector-associated novel pathogen Elizabethkingia anophelis.</title>
        <authorList>
            <person name="Teo J."/>
            <person name="Tan S.Y."/>
            <person name="Liu Y."/>
            <person name="Tay M."/>
            <person name="Ding Y."/>
            <person name="Li Y."/>
            <person name="Kjelleberg S."/>
            <person name="Givskov M."/>
            <person name="Lin R.T."/>
            <person name="Yang L."/>
        </authorList>
    </citation>
    <scope>NUCLEOTIDE SEQUENCE</scope>
</reference>
<organism evidence="2">
    <name type="scientific">Elizabethkingia anophelis</name>
    <dbReference type="NCBI Taxonomy" id="1117645"/>
    <lineage>
        <taxon>Bacteria</taxon>
        <taxon>Pseudomonadati</taxon>
        <taxon>Bacteroidota</taxon>
        <taxon>Flavobacteriia</taxon>
        <taxon>Flavobacteriales</taxon>
        <taxon>Weeksellaceae</taxon>
        <taxon>Elizabethkingia</taxon>
    </lineage>
</organism>
<reference evidence="2" key="8">
    <citation type="journal article" date="2018" name="J. ISSAAS">
        <title>In Silico Identification of Three Types of Integrative and Conjugative Elements (ICEs) in Elizabethkingia anophelis Strains Isolated from Around the World.</title>
        <authorList>
            <person name="Xu J."/>
            <person name="Pei D."/>
            <person name="Nicholson A."/>
            <person name="Lan Y."/>
            <person name="Xia Q."/>
        </authorList>
    </citation>
    <scope>NUCLEOTIDE SEQUENCE</scope>
</reference>
<dbReference type="RefSeq" id="WP_058877893.1">
    <property type="nucleotide sequence ID" value="NZ_CP077751.1"/>
</dbReference>
<dbReference type="Pfam" id="PF05729">
    <property type="entry name" value="NACHT"/>
    <property type="match status" value="1"/>
</dbReference>
<name>A0A455ZEB0_9FLAO</name>
<accession>A0A455ZEB0</accession>
<feature type="domain" description="NACHT" evidence="1">
    <location>
        <begin position="269"/>
        <end position="451"/>
    </location>
</feature>
<evidence type="ECO:0000313" key="2">
    <source>
        <dbReference type="EMBL" id="DAC75005.1"/>
    </source>
</evidence>
<reference evidence="2" key="2">
    <citation type="journal article" date="2014" name="PLoS ONE">
        <title>Insights from the genome annotation of Elizabethkingia anophelis from the malaria vector Anopheles gambiae.</title>
        <authorList>
            <person name="Kukutla P."/>
            <person name="Lindberg B.G."/>
            <person name="Pei D."/>
            <person name="Rayl M."/>
            <person name="Yu W."/>
            <person name="Steritz M."/>
            <person name="Faye I."/>
            <person name="Xu J."/>
        </authorList>
    </citation>
    <scope>NUCLEOTIDE SEQUENCE</scope>
</reference>
<reference evidence="2" key="6">
    <citation type="journal article" date="2017" name="Nat. Commun.">
        <title>Evolutionary dynamics and genomic features of the Elizabethkingia anophelis 2015 to 2016 Wisconsin outbreak strain.</title>
        <authorList>
            <person name="Perrin A."/>
            <person name="Larsonneur E."/>
            <person name="Nicholson A.C."/>
            <person name="Edwards D.J."/>
            <person name="Gundlach K.M."/>
            <person name="Whitney A.M."/>
            <person name="Gulvik C.A."/>
            <person name="Bell M.E."/>
            <person name="Rendueles O."/>
            <person name="Cury J."/>
            <person name="Hugon P."/>
            <person name="Clermont D."/>
            <person name="Enouf V."/>
            <person name="Loparev V."/>
            <person name="Juieng P."/>
            <person name="Monson T."/>
            <person name="Warshauer D."/>
            <person name="Elbadawi L.I."/>
            <person name="Walters M.S."/>
            <person name="Crist M.B."/>
            <person name="Noble-Wang J."/>
            <person name="Borlaug G."/>
            <person name="Rocha E.P.C."/>
            <person name="Criscuolo A."/>
            <person name="Touchon M."/>
            <person name="Davis J.P."/>
            <person name="Holt K.E."/>
            <person name="McQuiston J.R."/>
            <person name="Brisse S."/>
        </authorList>
    </citation>
    <scope>NUCLEOTIDE SEQUENCE</scope>
</reference>
<dbReference type="InterPro" id="IPR007111">
    <property type="entry name" value="NACHT_NTPase"/>
</dbReference>